<reference evidence="2" key="1">
    <citation type="journal article" date="2016" name="Front. Microbiol.">
        <title>Genome Sequence of the Piezophilic, Mesophilic Sulfate-Reducing Bacterium Desulfovibrio indicus J2T.</title>
        <authorList>
            <person name="Cao J."/>
            <person name="Maignien L."/>
            <person name="Shao Z."/>
            <person name="Alain K."/>
            <person name="Jebbar M."/>
        </authorList>
    </citation>
    <scope>NUCLEOTIDE SEQUENCE</scope>
    <source>
        <strain evidence="2">NBRC 103626</strain>
    </source>
</reference>
<keyword evidence="3" id="KW-1185">Reference proteome</keyword>
<feature type="transmembrane region" description="Helical" evidence="1">
    <location>
        <begin position="39"/>
        <end position="58"/>
    </location>
</feature>
<dbReference type="AlphaFoldDB" id="A0AA37HS93"/>
<proteinExistence type="predicted"/>
<evidence type="ECO:0000256" key="1">
    <source>
        <dbReference type="SAM" id="Phobius"/>
    </source>
</evidence>
<feature type="transmembrane region" description="Helical" evidence="1">
    <location>
        <begin position="70"/>
        <end position="92"/>
    </location>
</feature>
<organism evidence="2 3">
    <name type="scientific">Methylobacterium gregans</name>
    <dbReference type="NCBI Taxonomy" id="374424"/>
    <lineage>
        <taxon>Bacteria</taxon>
        <taxon>Pseudomonadati</taxon>
        <taxon>Pseudomonadota</taxon>
        <taxon>Alphaproteobacteria</taxon>
        <taxon>Hyphomicrobiales</taxon>
        <taxon>Methylobacteriaceae</taxon>
        <taxon>Methylobacterium</taxon>
    </lineage>
</organism>
<feature type="transmembrane region" description="Helical" evidence="1">
    <location>
        <begin position="131"/>
        <end position="149"/>
    </location>
</feature>
<dbReference type="GO" id="GO:0005886">
    <property type="term" value="C:plasma membrane"/>
    <property type="evidence" value="ECO:0007669"/>
    <property type="project" value="TreeGrafter"/>
</dbReference>
<reference evidence="2" key="2">
    <citation type="submission" date="2021-08" db="EMBL/GenBank/DDBJ databases">
        <authorList>
            <person name="Tani A."/>
            <person name="Ola A."/>
            <person name="Ogura Y."/>
            <person name="Katsura K."/>
            <person name="Hayashi T."/>
        </authorList>
    </citation>
    <scope>NUCLEOTIDE SEQUENCE</scope>
    <source>
        <strain evidence="2">NBRC 103626</strain>
    </source>
</reference>
<sequence length="150" mass="15662">MSLTALLAWAFAVAAGALVTVQAGANAELKRGFGEPVPALIVNYLFGLSVVVAYFLAMRISWPSFEKMGAVPWWAWFGGLAGSAYGVAAILLAGRLGAATLMALVLTGQLVASVILDHFGWVGFEVHQASIGRIFGCLLMLAGLACISVF</sequence>
<dbReference type="PANTHER" id="PTHR34821:SF2">
    <property type="entry name" value="INNER MEMBRANE PROTEIN YDCZ"/>
    <property type="match status" value="1"/>
</dbReference>
<comment type="caution">
    <text evidence="2">The sequence shown here is derived from an EMBL/GenBank/DDBJ whole genome shotgun (WGS) entry which is preliminary data.</text>
</comment>
<dbReference type="EMBL" id="BPQM01000115">
    <property type="protein sequence ID" value="GJD80875.1"/>
    <property type="molecule type" value="Genomic_DNA"/>
</dbReference>
<keyword evidence="1" id="KW-0472">Membrane</keyword>
<evidence type="ECO:0000313" key="3">
    <source>
        <dbReference type="Proteomes" id="UP001055108"/>
    </source>
</evidence>
<name>A0AA37HS93_9HYPH</name>
<keyword evidence="1" id="KW-0812">Transmembrane</keyword>
<evidence type="ECO:0008006" key="4">
    <source>
        <dbReference type="Google" id="ProtNLM"/>
    </source>
</evidence>
<keyword evidence="1" id="KW-1133">Transmembrane helix</keyword>
<dbReference type="Pfam" id="PF04657">
    <property type="entry name" value="DMT_YdcZ"/>
    <property type="match status" value="1"/>
</dbReference>
<gene>
    <name evidence="2" type="ORF">NBEOAGPD_4118</name>
</gene>
<accession>A0AA37HS93</accession>
<feature type="transmembrane region" description="Helical" evidence="1">
    <location>
        <begin position="98"/>
        <end position="119"/>
    </location>
</feature>
<protein>
    <recommendedName>
        <fullName evidence="4">DMT family transporter</fullName>
    </recommendedName>
</protein>
<dbReference type="PANTHER" id="PTHR34821">
    <property type="entry name" value="INNER MEMBRANE PROTEIN YDCZ"/>
    <property type="match status" value="1"/>
</dbReference>
<evidence type="ECO:0000313" key="2">
    <source>
        <dbReference type="EMBL" id="GJD80875.1"/>
    </source>
</evidence>
<dbReference type="InterPro" id="IPR006750">
    <property type="entry name" value="YdcZ"/>
</dbReference>
<dbReference type="Proteomes" id="UP001055108">
    <property type="component" value="Unassembled WGS sequence"/>
</dbReference>